<feature type="transmembrane region" description="Helical" evidence="1">
    <location>
        <begin position="20"/>
        <end position="41"/>
    </location>
</feature>
<accession>A0AB73TZ86</accession>
<protein>
    <submittedName>
        <fullName evidence="2">Uncharacterized protein</fullName>
    </submittedName>
</protein>
<evidence type="ECO:0000313" key="3">
    <source>
        <dbReference type="Proteomes" id="UP000317728"/>
    </source>
</evidence>
<dbReference type="AlphaFoldDB" id="A0AB73TZ86"/>
<proteinExistence type="predicted"/>
<organism evidence="2 3">
    <name type="scientific">Mycobacteroides chelonae</name>
    <name type="common">Mycobacterium chelonae</name>
    <dbReference type="NCBI Taxonomy" id="1774"/>
    <lineage>
        <taxon>Bacteria</taxon>
        <taxon>Bacillati</taxon>
        <taxon>Actinomycetota</taxon>
        <taxon>Actinomycetes</taxon>
        <taxon>Mycobacteriales</taxon>
        <taxon>Mycobacteriaceae</taxon>
        <taxon>Mycobacteroides</taxon>
    </lineage>
</organism>
<dbReference type="RefSeq" id="WP_075907810.1">
    <property type="nucleotide sequence ID" value="NZ_CP041150.1"/>
</dbReference>
<keyword evidence="1" id="KW-0472">Membrane</keyword>
<evidence type="ECO:0000256" key="1">
    <source>
        <dbReference type="SAM" id="Phobius"/>
    </source>
</evidence>
<dbReference type="Proteomes" id="UP000317728">
    <property type="component" value="Chromosome"/>
</dbReference>
<dbReference type="EMBL" id="CP041150">
    <property type="protein sequence ID" value="QDF69774.1"/>
    <property type="molecule type" value="Genomic_DNA"/>
</dbReference>
<keyword evidence="1" id="KW-0812">Transmembrane</keyword>
<gene>
    <name evidence="2" type="ORF">FJK96_06175</name>
</gene>
<name>A0AB73TZ86_MYCCH</name>
<sequence>MNVWVINPAADDWGWNPATLEAWATLAAGAFAFAAFVIALLSWRAAKTQTVAVEGEIASRMRPWVGLFGFEFTQGAGGTKPRLDILLKNFGPLPAHRAHLTVVIEPRDALDHEKDNPVVHKEPYEDKALMPAEDGNYGFPVERYPLLGQWVSADRDLLIDGSFTYAHAGREFKSLFQAKIWLEQERSPDGQVKINWRNVTVT</sequence>
<reference evidence="2 3" key="1">
    <citation type="submission" date="2019-06" db="EMBL/GenBank/DDBJ databases">
        <title>Whole geneome sequnce of Mycobacteroides chelonae M77 isolated from bovine milk from Meghalaya, India.</title>
        <authorList>
            <person name="Vise E."/>
            <person name="Das S."/>
            <person name="Garg A."/>
            <person name="Ghatak S."/>
            <person name="Shakuntala I."/>
            <person name="Milton A.A.P."/>
            <person name="Karam A."/>
            <person name="Sanjukta R."/>
            <person name="Puro K."/>
            <person name="Sen A."/>
        </authorList>
    </citation>
    <scope>NUCLEOTIDE SEQUENCE [LARGE SCALE GENOMIC DNA]</scope>
    <source>
        <strain evidence="2 3">M77</strain>
    </source>
</reference>
<evidence type="ECO:0000313" key="2">
    <source>
        <dbReference type="EMBL" id="QDF69774.1"/>
    </source>
</evidence>
<keyword evidence="1" id="KW-1133">Transmembrane helix</keyword>